<evidence type="ECO:0000313" key="2">
    <source>
        <dbReference type="Proteomes" id="UP001519292"/>
    </source>
</evidence>
<protein>
    <submittedName>
        <fullName evidence="1">Accessory secretory protein Asp2</fullName>
    </submittedName>
</protein>
<accession>A0ABS4MH19</accession>
<evidence type="ECO:0000313" key="1">
    <source>
        <dbReference type="EMBL" id="MBP2058873.1"/>
    </source>
</evidence>
<dbReference type="Proteomes" id="UP001519292">
    <property type="component" value="Unassembled WGS sequence"/>
</dbReference>
<dbReference type="Pfam" id="PF16929">
    <property type="entry name" value="Asp2"/>
    <property type="match status" value="1"/>
</dbReference>
<comment type="caution">
    <text evidence="1">The sequence shown here is derived from an EMBL/GenBank/DDBJ whole genome shotgun (WGS) entry which is preliminary data.</text>
</comment>
<keyword evidence="2" id="KW-1185">Reference proteome</keyword>
<dbReference type="NCBIfam" id="TIGR03712">
    <property type="entry name" value="acc_sec_asp2"/>
    <property type="match status" value="1"/>
</dbReference>
<reference evidence="1 2" key="1">
    <citation type="submission" date="2021-03" db="EMBL/GenBank/DDBJ databases">
        <title>Genomic Encyclopedia of Type Strains, Phase IV (KMG-IV): sequencing the most valuable type-strain genomes for metagenomic binning, comparative biology and taxonomic classification.</title>
        <authorList>
            <person name="Goeker M."/>
        </authorList>
    </citation>
    <scope>NUCLEOTIDE SEQUENCE [LARGE SCALE GENOMIC DNA]</scope>
    <source>
        <strain evidence="1 2">DSM 101872</strain>
    </source>
</reference>
<sequence length="501" mass="58454">MKILQLGKENWKDKYQIPVGIDWHYNDFPDNVTNNEKDSLYAGVIISEKIELSSENWKKLQWLVNPRCVLYNDSIYDQLSKDAQIFLKYQLAEKITEDPQILINHLLVRYYTKQSGIRILPADLALNEEIASEFEYADSGHMRLEIDTQGDWANLGSYRNVLYVDPNKLLDLWLEFKANDIQLRLKIFINYNSEIHEYTLPLHSIKETTFDLPISSKERFGCITVEAKGKGKLEYGILHARWSRDNKGILLVGGKRIVNPQNREEIVYYFNPGDLKPPLNIYFAGANELERFEAYETFRNFHSPSLLFADMRLTIGEFYDDYDGFMGQQIIAKITETLDNLSFGRSQLIINGISMGSYAALKYGPLLKPYMINVSKPITNLGLIALRTRLHRPKIFDTIFDIDYQINHDISKNGLEQMDKAFWDKFNNYDLSETRLFVSYMKNDDYDNKTITNLKSSIAIKKARQVTYKGFMGRHNDDYDVIGWFLSRLGQVIREDFNREI</sequence>
<dbReference type="EMBL" id="JAGGLU010000017">
    <property type="protein sequence ID" value="MBP2058873.1"/>
    <property type="molecule type" value="Genomic_DNA"/>
</dbReference>
<name>A0ABS4MH19_9LACO</name>
<organism evidence="1 2">
    <name type="scientific">Lactobacillus colini</name>
    <dbReference type="NCBI Taxonomy" id="1819254"/>
    <lineage>
        <taxon>Bacteria</taxon>
        <taxon>Bacillati</taxon>
        <taxon>Bacillota</taxon>
        <taxon>Bacilli</taxon>
        <taxon>Lactobacillales</taxon>
        <taxon>Lactobacillaceae</taxon>
        <taxon>Lactobacillus</taxon>
    </lineage>
</organism>
<dbReference type="RefSeq" id="WP_209687589.1">
    <property type="nucleotide sequence ID" value="NZ_JAGGLU010000017.1"/>
</dbReference>
<gene>
    <name evidence="1" type="ORF">J2Z60_002064</name>
</gene>
<proteinExistence type="predicted"/>
<dbReference type="InterPro" id="IPR022267">
    <property type="entry name" value="Asp2"/>
</dbReference>